<dbReference type="AlphaFoldDB" id="A0A7S3AUH4"/>
<dbReference type="EMBL" id="HBHX01029606">
    <property type="protein sequence ID" value="CAE0115800.1"/>
    <property type="molecule type" value="Transcribed_RNA"/>
</dbReference>
<accession>A0A7S3AUH4</accession>
<proteinExistence type="inferred from homology"/>
<dbReference type="PANTHER" id="PTHR16517">
    <property type="entry name" value="TUBBY-RELATED"/>
    <property type="match status" value="1"/>
</dbReference>
<dbReference type="Pfam" id="PF01167">
    <property type="entry name" value="Tub"/>
    <property type="match status" value="1"/>
</dbReference>
<dbReference type="SUPFAM" id="SSF54518">
    <property type="entry name" value="Tubby C-terminal domain-like"/>
    <property type="match status" value="1"/>
</dbReference>
<evidence type="ECO:0000313" key="3">
    <source>
        <dbReference type="EMBL" id="CAE0115800.1"/>
    </source>
</evidence>
<protein>
    <recommendedName>
        <fullName evidence="2">Tubby C-terminal domain-containing protein</fullName>
    </recommendedName>
</protein>
<reference evidence="3" key="1">
    <citation type="submission" date="2021-01" db="EMBL/GenBank/DDBJ databases">
        <authorList>
            <person name="Corre E."/>
            <person name="Pelletier E."/>
            <person name="Niang G."/>
            <person name="Scheremetjew M."/>
            <person name="Finn R."/>
            <person name="Kale V."/>
            <person name="Holt S."/>
            <person name="Cochrane G."/>
            <person name="Meng A."/>
            <person name="Brown T."/>
            <person name="Cohen L."/>
        </authorList>
    </citation>
    <scope>NUCLEOTIDE SEQUENCE</scope>
    <source>
        <strain evidence="3">CCMP281</strain>
    </source>
</reference>
<name>A0A7S3AUH4_9EUKA</name>
<comment type="similarity">
    <text evidence="1">Belongs to the TUB family.</text>
</comment>
<evidence type="ECO:0000259" key="2">
    <source>
        <dbReference type="Pfam" id="PF01167"/>
    </source>
</evidence>
<evidence type="ECO:0000256" key="1">
    <source>
        <dbReference type="ARBA" id="ARBA00007129"/>
    </source>
</evidence>
<dbReference type="Gene3D" id="3.20.90.10">
    <property type="entry name" value="Tubby Protein, Chain A"/>
    <property type="match status" value="1"/>
</dbReference>
<gene>
    <name evidence="3" type="ORF">HERI1096_LOCUS16485</name>
</gene>
<dbReference type="PANTHER" id="PTHR16517:SF7">
    <property type="entry name" value="PROTEIN KING TUBBY"/>
    <property type="match status" value="1"/>
</dbReference>
<organism evidence="3">
    <name type="scientific">Haptolina ericina</name>
    <dbReference type="NCBI Taxonomy" id="156174"/>
    <lineage>
        <taxon>Eukaryota</taxon>
        <taxon>Haptista</taxon>
        <taxon>Haptophyta</taxon>
        <taxon>Prymnesiophyceae</taxon>
        <taxon>Prymnesiales</taxon>
        <taxon>Prymnesiaceae</taxon>
        <taxon>Haptolina</taxon>
    </lineage>
</organism>
<feature type="domain" description="Tubby C-terminal" evidence="2">
    <location>
        <begin position="45"/>
        <end position="146"/>
    </location>
</feature>
<sequence>MRVVAATAVSGEFSWLNTSIAQQFGRPTGHLLSVLRGQMSCGAARVEELNSRLPRWDDSKQLLTLDYPPGRASIASVQNFQLAPQVQSAPISTQPGSSSSRRARGSRASLVHGLLVTSPEMDTFSLDFRAPLSPLIAFAACLAAQDWQ</sequence>
<dbReference type="InterPro" id="IPR025659">
    <property type="entry name" value="Tubby-like_C"/>
</dbReference>
<dbReference type="InterPro" id="IPR000007">
    <property type="entry name" value="Tubby_C"/>
</dbReference>